<sequence length="121" mass="13951">MCQIIGLRMEALDNSKPNRLERRGADNEADKKNLSLIQEEEEENLQCDMIFPTITRPKSSWIMGANPKPHENAQFWDEHEVVAIRIGLNIECVEEQGTKSFRTGPFGFKVFRLSHFIAFLT</sequence>
<organism evidence="1 2">
    <name type="scientific">Oryza sativa subsp. japonica</name>
    <name type="common">Rice</name>
    <dbReference type="NCBI Taxonomy" id="39947"/>
    <lineage>
        <taxon>Eukaryota</taxon>
        <taxon>Viridiplantae</taxon>
        <taxon>Streptophyta</taxon>
        <taxon>Embryophyta</taxon>
        <taxon>Tracheophyta</taxon>
        <taxon>Spermatophyta</taxon>
        <taxon>Magnoliopsida</taxon>
        <taxon>Liliopsida</taxon>
        <taxon>Poales</taxon>
        <taxon>Poaceae</taxon>
        <taxon>BOP clade</taxon>
        <taxon>Oryzoideae</taxon>
        <taxon>Oryzeae</taxon>
        <taxon>Oryzinae</taxon>
        <taxon>Oryza</taxon>
        <taxon>Oryza sativa</taxon>
    </lineage>
</organism>
<dbReference type="EMBL" id="AC135792">
    <property type="protein sequence ID" value="AAR87164.1"/>
    <property type="molecule type" value="Genomic_DNA"/>
</dbReference>
<protein>
    <submittedName>
        <fullName evidence="1">Uncharacterized protein</fullName>
    </submittedName>
</protein>
<reference evidence="2" key="1">
    <citation type="journal article" date="2005" name="Nature">
        <title>The map-based sequence of the rice genome.</title>
        <authorList>
            <consortium name="International rice genome sequencing project (IRGSP)"/>
            <person name="Matsumoto T."/>
            <person name="Wu J."/>
            <person name="Kanamori H."/>
            <person name="Katayose Y."/>
            <person name="Fujisawa M."/>
            <person name="Namiki N."/>
            <person name="Mizuno H."/>
            <person name="Yamamoto K."/>
            <person name="Antonio B.A."/>
            <person name="Baba T."/>
            <person name="Sakata K."/>
            <person name="Nagamura Y."/>
            <person name="Aoki H."/>
            <person name="Arikawa K."/>
            <person name="Arita K."/>
            <person name="Bito T."/>
            <person name="Chiden Y."/>
            <person name="Fujitsuka N."/>
            <person name="Fukunaka R."/>
            <person name="Hamada M."/>
            <person name="Harada C."/>
            <person name="Hayashi A."/>
            <person name="Hijishita S."/>
            <person name="Honda M."/>
            <person name="Hosokawa S."/>
            <person name="Ichikawa Y."/>
            <person name="Idonuma A."/>
            <person name="Iijima M."/>
            <person name="Ikeda M."/>
            <person name="Ikeno M."/>
            <person name="Ito K."/>
            <person name="Ito S."/>
            <person name="Ito T."/>
            <person name="Ito Y."/>
            <person name="Ito Y."/>
            <person name="Iwabuchi A."/>
            <person name="Kamiya K."/>
            <person name="Karasawa W."/>
            <person name="Kurita K."/>
            <person name="Katagiri S."/>
            <person name="Kikuta A."/>
            <person name="Kobayashi H."/>
            <person name="Kobayashi N."/>
            <person name="Machita K."/>
            <person name="Maehara T."/>
            <person name="Masukawa M."/>
            <person name="Mizubayashi T."/>
            <person name="Mukai Y."/>
            <person name="Nagasaki H."/>
            <person name="Nagata Y."/>
            <person name="Naito S."/>
            <person name="Nakashima M."/>
            <person name="Nakama Y."/>
            <person name="Nakamichi Y."/>
            <person name="Nakamura M."/>
            <person name="Meguro A."/>
            <person name="Negishi M."/>
            <person name="Ohta I."/>
            <person name="Ohta T."/>
            <person name="Okamoto M."/>
            <person name="Ono N."/>
            <person name="Saji S."/>
            <person name="Sakaguchi M."/>
            <person name="Sakai K."/>
            <person name="Shibata M."/>
            <person name="Shimokawa T."/>
            <person name="Song J."/>
            <person name="Takazaki Y."/>
            <person name="Terasawa K."/>
            <person name="Tsugane M."/>
            <person name="Tsuji K."/>
            <person name="Ueda S."/>
            <person name="Waki K."/>
            <person name="Yamagata H."/>
            <person name="Yamamoto M."/>
            <person name="Yamamoto S."/>
            <person name="Yamane H."/>
            <person name="Yoshiki S."/>
            <person name="Yoshihara R."/>
            <person name="Yukawa K."/>
            <person name="Zhong H."/>
            <person name="Yano M."/>
            <person name="Yuan Q."/>
            <person name="Ouyang S."/>
            <person name="Liu J."/>
            <person name="Jones K.M."/>
            <person name="Gansberger K."/>
            <person name="Moffat K."/>
            <person name="Hill J."/>
            <person name="Bera J."/>
            <person name="Fadrosh D."/>
            <person name="Jin S."/>
            <person name="Johri S."/>
            <person name="Kim M."/>
            <person name="Overton L."/>
            <person name="Reardon M."/>
            <person name="Tsitrin T."/>
            <person name="Vuong H."/>
            <person name="Weaver B."/>
            <person name="Ciecko A."/>
            <person name="Tallon L."/>
            <person name="Jackson J."/>
            <person name="Pai G."/>
            <person name="Aken S.V."/>
            <person name="Utterback T."/>
            <person name="Reidmuller S."/>
            <person name="Feldblyum T."/>
            <person name="Hsiao J."/>
            <person name="Zismann V."/>
            <person name="Iobst S."/>
            <person name="de Vazeille A.R."/>
            <person name="Buell C.R."/>
            <person name="Ying K."/>
            <person name="Li Y."/>
            <person name="Lu T."/>
            <person name="Huang Y."/>
            <person name="Zhao Q."/>
            <person name="Feng Q."/>
            <person name="Zhang L."/>
            <person name="Zhu J."/>
            <person name="Weng Q."/>
            <person name="Mu J."/>
            <person name="Lu Y."/>
            <person name="Fan D."/>
            <person name="Liu Y."/>
            <person name="Guan J."/>
            <person name="Zhang Y."/>
            <person name="Yu S."/>
            <person name="Liu X."/>
            <person name="Zhang Y."/>
            <person name="Hong G."/>
            <person name="Han B."/>
            <person name="Choisne N."/>
            <person name="Demange N."/>
            <person name="Orjeda G."/>
            <person name="Samain S."/>
            <person name="Cattolico L."/>
            <person name="Pelletier E."/>
            <person name="Couloux A."/>
            <person name="Segurens B."/>
            <person name="Wincker P."/>
            <person name="D'Hont A."/>
            <person name="Scarpelli C."/>
            <person name="Weissenbach J."/>
            <person name="Salanoubat M."/>
            <person name="Quetier F."/>
            <person name="Yu Y."/>
            <person name="Kim H.R."/>
            <person name="Rambo T."/>
            <person name="Currie J."/>
            <person name="Collura K."/>
            <person name="Luo M."/>
            <person name="Yang T."/>
            <person name="Ammiraju J.S.S."/>
            <person name="Engler F."/>
            <person name="Soderlund C."/>
            <person name="Wing R.A."/>
            <person name="Palmer L.E."/>
            <person name="de la Bastide M."/>
            <person name="Spiegel L."/>
            <person name="Nascimento L."/>
            <person name="Zutavern T."/>
            <person name="O'Shaughnessy A."/>
            <person name="Dike S."/>
            <person name="Dedhia N."/>
            <person name="Preston R."/>
            <person name="Balija V."/>
            <person name="McCombie W.R."/>
            <person name="Chow T."/>
            <person name="Chen H."/>
            <person name="Chung M."/>
            <person name="Chen C."/>
            <person name="Shaw J."/>
            <person name="Wu H."/>
            <person name="Hsiao K."/>
            <person name="Chao Y."/>
            <person name="Chu M."/>
            <person name="Cheng C."/>
            <person name="Hour A."/>
            <person name="Lee P."/>
            <person name="Lin S."/>
            <person name="Lin Y."/>
            <person name="Liou J."/>
            <person name="Liu S."/>
            <person name="Hsing Y."/>
            <person name="Raghuvanshi S."/>
            <person name="Mohanty A."/>
            <person name="Bharti A.K."/>
            <person name="Gaur A."/>
            <person name="Gupta V."/>
            <person name="Kumar D."/>
            <person name="Ravi V."/>
            <person name="Vij S."/>
            <person name="Kapur A."/>
            <person name="Khurana P."/>
            <person name="Khurana P."/>
            <person name="Khurana J.P."/>
            <person name="Tyagi A.K."/>
            <person name="Gaikwad K."/>
            <person name="Singh A."/>
            <person name="Dalal V."/>
            <person name="Srivastava S."/>
            <person name="Dixit A."/>
            <person name="Pal A.K."/>
            <person name="Ghazi I.A."/>
            <person name="Yadav M."/>
            <person name="Pandit A."/>
            <person name="Bhargava A."/>
            <person name="Sureshbabu K."/>
            <person name="Batra K."/>
            <person name="Sharma T.R."/>
            <person name="Mohapatra T."/>
            <person name="Singh N.K."/>
            <person name="Messing J."/>
            <person name="Nelson A.B."/>
            <person name="Fuks G."/>
            <person name="Kavchok S."/>
            <person name="Keizer G."/>
            <person name="Linton E."/>
            <person name="Llaca V."/>
            <person name="Song R."/>
            <person name="Tanyolac B."/>
            <person name="Young S."/>
            <person name="Ho-Il K."/>
            <person name="Hahn J.H."/>
            <person name="Sangsakoo G."/>
            <person name="Vanavichit A."/>
            <person name="de Mattos Luiz.A.T."/>
            <person name="Zimmer P.D."/>
            <person name="Malone G."/>
            <person name="Dellagostin O."/>
            <person name="de Oliveira A.C."/>
            <person name="Bevan M."/>
            <person name="Bancroft I."/>
            <person name="Minx P."/>
            <person name="Cordum H."/>
            <person name="Wilson R."/>
            <person name="Cheng Z."/>
            <person name="Jin W."/>
            <person name="Jiang J."/>
            <person name="Leong S.A."/>
            <person name="Iwama H."/>
            <person name="Gojobori T."/>
            <person name="Itoh T."/>
            <person name="Niimura Y."/>
            <person name="Fujii Y."/>
            <person name="Habara T."/>
            <person name="Sakai H."/>
            <person name="Sato Y."/>
            <person name="Wilson G."/>
            <person name="Kumar K."/>
            <person name="McCouch S."/>
            <person name="Juretic N."/>
            <person name="Hoen D."/>
            <person name="Wright S."/>
            <person name="Bruskiewich R."/>
            <person name="Bureau T."/>
            <person name="Miyao A."/>
            <person name="Hirochika H."/>
            <person name="Nishikawa T."/>
            <person name="Kadowaki K."/>
            <person name="Sugiura M."/>
            <person name="Burr B."/>
            <person name="Sasaki T."/>
        </authorList>
    </citation>
    <scope>NUCLEOTIDE SEQUENCE [LARGE SCALE GENOMIC DNA]</scope>
    <source>
        <strain evidence="2">cv. Nipponbare</strain>
    </source>
</reference>
<accession>Q10FJ8</accession>
<dbReference type="Proteomes" id="UP000000763">
    <property type="component" value="Chromosome 3"/>
</dbReference>
<evidence type="ECO:0000313" key="2">
    <source>
        <dbReference type="Proteomes" id="UP000000763"/>
    </source>
</evidence>
<name>Q10FJ8_ORYSJ</name>
<proteinExistence type="predicted"/>
<gene>
    <name evidence="1" type="ORF">OSJNBa0056E06.21</name>
</gene>
<evidence type="ECO:0000313" key="1">
    <source>
        <dbReference type="EMBL" id="AAR87164.1"/>
    </source>
</evidence>
<dbReference type="AlphaFoldDB" id="Q10FJ8"/>
<reference evidence="2" key="2">
    <citation type="journal article" date="2008" name="Nucleic Acids Res.">
        <title>The rice annotation project database (RAP-DB): 2008 update.</title>
        <authorList>
            <consortium name="The rice annotation project (RAP)"/>
        </authorList>
    </citation>
    <scope>GENOME REANNOTATION</scope>
    <source>
        <strain evidence="2">cv. Nipponbare</strain>
    </source>
</reference>